<reference evidence="1" key="1">
    <citation type="submission" date="2014-09" db="EMBL/GenBank/DDBJ databases">
        <authorList>
            <person name="Magalhaes I.L.F."/>
            <person name="Oliveira U."/>
            <person name="Santos F.R."/>
            <person name="Vidigal T.H.D.A."/>
            <person name="Brescovit A.D."/>
            <person name="Santos A.J."/>
        </authorList>
    </citation>
    <scope>NUCLEOTIDE SEQUENCE</scope>
    <source>
        <tissue evidence="1">Shoot tissue taken approximately 20 cm above the soil surface</tissue>
    </source>
</reference>
<name>A0A0A8Z8R0_ARUDO</name>
<proteinExistence type="predicted"/>
<evidence type="ECO:0000313" key="1">
    <source>
        <dbReference type="EMBL" id="JAD35814.1"/>
    </source>
</evidence>
<dbReference type="EMBL" id="GBRH01262081">
    <property type="protein sequence ID" value="JAD35814.1"/>
    <property type="molecule type" value="Transcribed_RNA"/>
</dbReference>
<accession>A0A0A8Z8R0</accession>
<reference evidence="1" key="2">
    <citation type="journal article" date="2015" name="Data Brief">
        <title>Shoot transcriptome of the giant reed, Arundo donax.</title>
        <authorList>
            <person name="Barrero R.A."/>
            <person name="Guerrero F.D."/>
            <person name="Moolhuijzen P."/>
            <person name="Goolsby J.A."/>
            <person name="Tidwell J."/>
            <person name="Bellgard S.E."/>
            <person name="Bellgard M.I."/>
        </authorList>
    </citation>
    <scope>NUCLEOTIDE SEQUENCE</scope>
    <source>
        <tissue evidence="1">Shoot tissue taken approximately 20 cm above the soil surface</tissue>
    </source>
</reference>
<dbReference type="AlphaFoldDB" id="A0A0A8Z8R0"/>
<protein>
    <submittedName>
        <fullName evidence="1">Uncharacterized protein</fullName>
    </submittedName>
</protein>
<organism evidence="1">
    <name type="scientific">Arundo donax</name>
    <name type="common">Giant reed</name>
    <name type="synonym">Donax arundinaceus</name>
    <dbReference type="NCBI Taxonomy" id="35708"/>
    <lineage>
        <taxon>Eukaryota</taxon>
        <taxon>Viridiplantae</taxon>
        <taxon>Streptophyta</taxon>
        <taxon>Embryophyta</taxon>
        <taxon>Tracheophyta</taxon>
        <taxon>Spermatophyta</taxon>
        <taxon>Magnoliopsida</taxon>
        <taxon>Liliopsida</taxon>
        <taxon>Poales</taxon>
        <taxon>Poaceae</taxon>
        <taxon>PACMAD clade</taxon>
        <taxon>Arundinoideae</taxon>
        <taxon>Arundineae</taxon>
        <taxon>Arundo</taxon>
    </lineage>
</organism>
<sequence length="74" mass="8129">MVPGVLDFFKPCLLFFVLCDWSPQVLFVRFLALDLGCVVFSRGDALAFGHLVWSRRSGATDGSGIEVHRVIADG</sequence>